<dbReference type="GeneID" id="94845627"/>
<dbReference type="FunFam" id="3.10.20.90:FF:000205">
    <property type="entry name" value="2'-5'-oligoadenylate synthase-like protein 2"/>
    <property type="match status" value="1"/>
</dbReference>
<dbReference type="GO" id="GO:0031593">
    <property type="term" value="F:polyubiquitin modification-dependent protein binding"/>
    <property type="evidence" value="ECO:0007669"/>
    <property type="project" value="TreeGrafter"/>
</dbReference>
<evidence type="ECO:0000259" key="2">
    <source>
        <dbReference type="PROSITE" id="PS50053"/>
    </source>
</evidence>
<dbReference type="RefSeq" id="XP_068350350.1">
    <property type="nucleotide sequence ID" value="XM_068510923.1"/>
</dbReference>
<dbReference type="PRINTS" id="PR00348">
    <property type="entry name" value="UBIQUITIN"/>
</dbReference>
<feature type="domain" description="Ubiquitin-like" evidence="2">
    <location>
        <begin position="12"/>
        <end position="81"/>
    </location>
</feature>
<protein>
    <submittedName>
        <fullName evidence="3">Ubiquitin family protein</fullName>
    </submittedName>
</protein>
<dbReference type="Gene3D" id="3.10.20.90">
    <property type="entry name" value="Phosphatidylinositol 3-kinase Catalytic Subunit, Chain A, domain 1"/>
    <property type="match status" value="1"/>
</dbReference>
<dbReference type="PANTHER" id="PTHR10677:SF3">
    <property type="entry name" value="FI07626P-RELATED"/>
    <property type="match status" value="1"/>
</dbReference>
<evidence type="ECO:0000313" key="3">
    <source>
        <dbReference type="EMBL" id="OHS97213.1"/>
    </source>
</evidence>
<dbReference type="SUPFAM" id="SSF54236">
    <property type="entry name" value="Ubiquitin-like"/>
    <property type="match status" value="1"/>
</dbReference>
<dbReference type="InterPro" id="IPR029071">
    <property type="entry name" value="Ubiquitin-like_domsf"/>
</dbReference>
<dbReference type="InterPro" id="IPR019956">
    <property type="entry name" value="Ubiquitin_dom"/>
</dbReference>
<dbReference type="OrthoDB" id="1043111at2759"/>
<gene>
    <name evidence="3" type="ORF">TRFO_36595</name>
</gene>
<dbReference type="InterPro" id="IPR015496">
    <property type="entry name" value="Ubiquilin"/>
</dbReference>
<dbReference type="EMBL" id="MLAK01001129">
    <property type="protein sequence ID" value="OHS97213.1"/>
    <property type="molecule type" value="Genomic_DNA"/>
</dbReference>
<dbReference type="InterPro" id="IPR015940">
    <property type="entry name" value="UBA"/>
</dbReference>
<dbReference type="VEuPathDB" id="TrichDB:TRFO_36595"/>
<comment type="caution">
    <text evidence="3">The sequence shown here is derived from an EMBL/GenBank/DDBJ whole genome shotgun (WGS) entry which is preliminary data.</text>
</comment>
<keyword evidence="4" id="KW-1185">Reference proteome</keyword>
<organism evidence="3 4">
    <name type="scientific">Tritrichomonas foetus</name>
    <dbReference type="NCBI Taxonomy" id="1144522"/>
    <lineage>
        <taxon>Eukaryota</taxon>
        <taxon>Metamonada</taxon>
        <taxon>Parabasalia</taxon>
        <taxon>Tritrichomonadida</taxon>
        <taxon>Tritrichomonadidae</taxon>
        <taxon>Tritrichomonas</taxon>
    </lineage>
</organism>
<name>A0A1J4JI73_9EUKA</name>
<evidence type="ECO:0000313" key="4">
    <source>
        <dbReference type="Proteomes" id="UP000179807"/>
    </source>
</evidence>
<dbReference type="InterPro" id="IPR009060">
    <property type="entry name" value="UBA-like_sf"/>
</dbReference>
<dbReference type="PANTHER" id="PTHR10677">
    <property type="entry name" value="UBIQUILIN"/>
    <property type="match status" value="1"/>
</dbReference>
<accession>A0A1J4JI73</accession>
<reference evidence="3" key="1">
    <citation type="submission" date="2016-10" db="EMBL/GenBank/DDBJ databases">
        <authorList>
            <person name="Benchimol M."/>
            <person name="Almeida L.G."/>
            <person name="Vasconcelos A.T."/>
            <person name="Perreira-Neves A."/>
            <person name="Rosa I.A."/>
            <person name="Tasca T."/>
            <person name="Bogo M.R."/>
            <person name="de Souza W."/>
        </authorList>
    </citation>
    <scope>NUCLEOTIDE SEQUENCE [LARGE SCALE GENOMIC DNA]</scope>
    <source>
        <strain evidence="3">K</strain>
    </source>
</reference>
<dbReference type="PROSITE" id="PS50030">
    <property type="entry name" value="UBA"/>
    <property type="match status" value="1"/>
</dbReference>
<dbReference type="SMART" id="SM00213">
    <property type="entry name" value="UBQ"/>
    <property type="match status" value="1"/>
</dbReference>
<evidence type="ECO:0000259" key="1">
    <source>
        <dbReference type="PROSITE" id="PS50030"/>
    </source>
</evidence>
<dbReference type="Proteomes" id="UP000179807">
    <property type="component" value="Unassembled WGS sequence"/>
</dbReference>
<dbReference type="Gene3D" id="1.10.8.10">
    <property type="entry name" value="DNA helicase RuvA subunit, C-terminal domain"/>
    <property type="match status" value="1"/>
</dbReference>
<dbReference type="PROSITE" id="PS50053">
    <property type="entry name" value="UBIQUITIN_2"/>
    <property type="match status" value="1"/>
</dbReference>
<dbReference type="SUPFAM" id="SSF46934">
    <property type="entry name" value="UBA-like"/>
    <property type="match status" value="1"/>
</dbReference>
<sequence>MMNLLNLSNRPISIRIRRSDGTGFSVEIDKYSTVLSLKENISEKIGYSPEQQRLVFSGQVLKDDMSLSFYKIRDGSQVYMVPAKIKSTSHPRPYQLLNRLLNLLDEFPNVKAEDYTLVIDEINDIINNPVVQSFGRINSDVQQLFKDAQEIIENSERPLSRKTRDFIARSKDAVFDQFDSSPEGFRILQSLVDDSDDFDPSPPHRTNLKYKSRISARPLPDPWNSKPKKRTVFQNVAMRMSVPTAALLFPESPRTEENLPLIKGKPPTFDSNFSITLKSKFAEQMVALKKMGFHDEDIMLQALSETNGNVQLAAQILKHKFM</sequence>
<dbReference type="AlphaFoldDB" id="A0A1J4JI73"/>
<dbReference type="GO" id="GO:0005829">
    <property type="term" value="C:cytosol"/>
    <property type="evidence" value="ECO:0007669"/>
    <property type="project" value="TreeGrafter"/>
</dbReference>
<feature type="domain" description="UBA" evidence="1">
    <location>
        <begin position="276"/>
        <end position="320"/>
    </location>
</feature>
<dbReference type="GO" id="GO:0006511">
    <property type="term" value="P:ubiquitin-dependent protein catabolic process"/>
    <property type="evidence" value="ECO:0007669"/>
    <property type="project" value="TreeGrafter"/>
</dbReference>
<proteinExistence type="predicted"/>
<dbReference type="Pfam" id="PF00240">
    <property type="entry name" value="ubiquitin"/>
    <property type="match status" value="1"/>
</dbReference>
<dbReference type="InterPro" id="IPR000626">
    <property type="entry name" value="Ubiquitin-like_dom"/>
</dbReference>